<dbReference type="VEuPathDB" id="FungiDB:ASPFODRAFT_48968"/>
<reference evidence="3" key="1">
    <citation type="journal article" date="2017" name="Genome Biol.">
        <title>Comparative genomics reveals high biological diversity and specific adaptations in the industrially and medically important fungal genus Aspergillus.</title>
        <authorList>
            <person name="de Vries R.P."/>
            <person name="Riley R."/>
            <person name="Wiebenga A."/>
            <person name="Aguilar-Osorio G."/>
            <person name="Amillis S."/>
            <person name="Uchima C.A."/>
            <person name="Anderluh G."/>
            <person name="Asadollahi M."/>
            <person name="Askin M."/>
            <person name="Barry K."/>
            <person name="Battaglia E."/>
            <person name="Bayram O."/>
            <person name="Benocci T."/>
            <person name="Braus-Stromeyer S.A."/>
            <person name="Caldana C."/>
            <person name="Canovas D."/>
            <person name="Cerqueira G.C."/>
            <person name="Chen F."/>
            <person name="Chen W."/>
            <person name="Choi C."/>
            <person name="Clum A."/>
            <person name="Dos Santos R.A."/>
            <person name="Damasio A.R."/>
            <person name="Diallinas G."/>
            <person name="Emri T."/>
            <person name="Fekete E."/>
            <person name="Flipphi M."/>
            <person name="Freyberg S."/>
            <person name="Gallo A."/>
            <person name="Gournas C."/>
            <person name="Habgood R."/>
            <person name="Hainaut M."/>
            <person name="Harispe M.L."/>
            <person name="Henrissat B."/>
            <person name="Hilden K.S."/>
            <person name="Hope R."/>
            <person name="Hossain A."/>
            <person name="Karabika E."/>
            <person name="Karaffa L."/>
            <person name="Karanyi Z."/>
            <person name="Krasevec N."/>
            <person name="Kuo A."/>
            <person name="Kusch H."/>
            <person name="LaButti K."/>
            <person name="Lagendijk E.L."/>
            <person name="Lapidus A."/>
            <person name="Levasseur A."/>
            <person name="Lindquist E."/>
            <person name="Lipzen A."/>
            <person name="Logrieco A.F."/>
            <person name="MacCabe A."/>
            <person name="Maekelae M.R."/>
            <person name="Malavazi I."/>
            <person name="Melin P."/>
            <person name="Meyer V."/>
            <person name="Mielnichuk N."/>
            <person name="Miskei M."/>
            <person name="Molnar A.P."/>
            <person name="Mule G."/>
            <person name="Ngan C.Y."/>
            <person name="Orejas M."/>
            <person name="Orosz E."/>
            <person name="Ouedraogo J.P."/>
            <person name="Overkamp K.M."/>
            <person name="Park H.-S."/>
            <person name="Perrone G."/>
            <person name="Piumi F."/>
            <person name="Punt P.J."/>
            <person name="Ram A.F."/>
            <person name="Ramon A."/>
            <person name="Rauscher S."/>
            <person name="Record E."/>
            <person name="Riano-Pachon D.M."/>
            <person name="Robert V."/>
            <person name="Roehrig J."/>
            <person name="Ruller R."/>
            <person name="Salamov A."/>
            <person name="Salih N.S."/>
            <person name="Samson R.A."/>
            <person name="Sandor E."/>
            <person name="Sanguinetti M."/>
            <person name="Schuetze T."/>
            <person name="Sepcic K."/>
            <person name="Shelest E."/>
            <person name="Sherlock G."/>
            <person name="Sophianopoulou V."/>
            <person name="Squina F.M."/>
            <person name="Sun H."/>
            <person name="Susca A."/>
            <person name="Todd R.B."/>
            <person name="Tsang A."/>
            <person name="Unkles S.E."/>
            <person name="van de Wiele N."/>
            <person name="van Rossen-Uffink D."/>
            <person name="Oliveira J.V."/>
            <person name="Vesth T.C."/>
            <person name="Visser J."/>
            <person name="Yu J.-H."/>
            <person name="Zhou M."/>
            <person name="Andersen M.R."/>
            <person name="Archer D.B."/>
            <person name="Baker S.E."/>
            <person name="Benoit I."/>
            <person name="Brakhage A.A."/>
            <person name="Braus G.H."/>
            <person name="Fischer R."/>
            <person name="Frisvad J.C."/>
            <person name="Goldman G.H."/>
            <person name="Houbraken J."/>
            <person name="Oakley B."/>
            <person name="Pocsi I."/>
            <person name="Scazzocchio C."/>
            <person name="Seiboth B."/>
            <person name="vanKuyk P.A."/>
            <person name="Wortman J."/>
            <person name="Dyer P.S."/>
            <person name="Grigoriev I.V."/>
        </authorList>
    </citation>
    <scope>NUCLEOTIDE SEQUENCE [LARGE SCALE GENOMIC DNA]</scope>
    <source>
        <strain evidence="3">CBS 106.47</strain>
    </source>
</reference>
<dbReference type="EMBL" id="KV878244">
    <property type="protein sequence ID" value="OJZ84819.1"/>
    <property type="molecule type" value="Genomic_DNA"/>
</dbReference>
<protein>
    <submittedName>
        <fullName evidence="2">Uncharacterized protein</fullName>
    </submittedName>
</protein>
<dbReference type="Proteomes" id="UP000184063">
    <property type="component" value="Unassembled WGS sequence"/>
</dbReference>
<feature type="compositionally biased region" description="Gly residues" evidence="1">
    <location>
        <begin position="97"/>
        <end position="114"/>
    </location>
</feature>
<evidence type="ECO:0000256" key="1">
    <source>
        <dbReference type="SAM" id="MobiDB-lite"/>
    </source>
</evidence>
<gene>
    <name evidence="2" type="ORF">ASPFODRAFT_48968</name>
</gene>
<feature type="region of interest" description="Disordered" evidence="1">
    <location>
        <begin position="94"/>
        <end position="114"/>
    </location>
</feature>
<accession>A0A1M3TDL5</accession>
<evidence type="ECO:0000313" key="2">
    <source>
        <dbReference type="EMBL" id="OJZ84819.1"/>
    </source>
</evidence>
<name>A0A1M3TDL5_ASPLC</name>
<proteinExistence type="predicted"/>
<organism evidence="2 3">
    <name type="scientific">Aspergillus luchuensis (strain CBS 106.47)</name>
    <dbReference type="NCBI Taxonomy" id="1137211"/>
    <lineage>
        <taxon>Eukaryota</taxon>
        <taxon>Fungi</taxon>
        <taxon>Dikarya</taxon>
        <taxon>Ascomycota</taxon>
        <taxon>Pezizomycotina</taxon>
        <taxon>Eurotiomycetes</taxon>
        <taxon>Eurotiomycetidae</taxon>
        <taxon>Eurotiales</taxon>
        <taxon>Aspergillaceae</taxon>
        <taxon>Aspergillus</taxon>
        <taxon>Aspergillus subgen. Circumdati</taxon>
    </lineage>
</organism>
<dbReference type="AlphaFoldDB" id="A0A1M3TDL5"/>
<evidence type="ECO:0000313" key="3">
    <source>
        <dbReference type="Proteomes" id="UP000184063"/>
    </source>
</evidence>
<sequence length="151" mass="15789">MVADNVVIALLGEELDGEAVHITHGICATLLTTGGTGAEKHLGGLANSVEELGVGEVGDVLGDAEFTPGTITLGMNNSLRNPLPVEMGQRLDQQGITQGGDGTAAKGRQGGADGGVGQGLTWRHIVRGDFGQMRERIRVTYPRQGCRRAWT</sequence>